<name>A0ACC0CC60_CATRO</name>
<protein>
    <submittedName>
        <fullName evidence="1">Uncharacterized protein</fullName>
    </submittedName>
</protein>
<dbReference type="EMBL" id="CM044701">
    <property type="protein sequence ID" value="KAI5682376.1"/>
    <property type="molecule type" value="Genomic_DNA"/>
</dbReference>
<gene>
    <name evidence="1" type="ORF">M9H77_03604</name>
</gene>
<accession>A0ACC0CC60</accession>
<sequence length="109" mass="12435">MLHFSLRSIEQRQRHHRPSILTAQHETTTVFLFESILTDITTSVKGVRIYLDRARLAQILGILDEGHSVFYESASMSIFTDPNWVYSEALARFGVQAQAVGKRLLNTMV</sequence>
<dbReference type="Proteomes" id="UP001060085">
    <property type="component" value="Linkage Group LG01"/>
</dbReference>
<reference evidence="2" key="1">
    <citation type="journal article" date="2023" name="Nat. Plants">
        <title>Single-cell RNA sequencing provides a high-resolution roadmap for understanding the multicellular compartmentation of specialized metabolism.</title>
        <authorList>
            <person name="Sun S."/>
            <person name="Shen X."/>
            <person name="Li Y."/>
            <person name="Li Y."/>
            <person name="Wang S."/>
            <person name="Li R."/>
            <person name="Zhang H."/>
            <person name="Shen G."/>
            <person name="Guo B."/>
            <person name="Wei J."/>
            <person name="Xu J."/>
            <person name="St-Pierre B."/>
            <person name="Chen S."/>
            <person name="Sun C."/>
        </authorList>
    </citation>
    <scope>NUCLEOTIDE SEQUENCE [LARGE SCALE GENOMIC DNA]</scope>
</reference>
<proteinExistence type="predicted"/>
<keyword evidence="2" id="KW-1185">Reference proteome</keyword>
<comment type="caution">
    <text evidence="1">The sequence shown here is derived from an EMBL/GenBank/DDBJ whole genome shotgun (WGS) entry which is preliminary data.</text>
</comment>
<organism evidence="1 2">
    <name type="scientific">Catharanthus roseus</name>
    <name type="common">Madagascar periwinkle</name>
    <name type="synonym">Vinca rosea</name>
    <dbReference type="NCBI Taxonomy" id="4058"/>
    <lineage>
        <taxon>Eukaryota</taxon>
        <taxon>Viridiplantae</taxon>
        <taxon>Streptophyta</taxon>
        <taxon>Embryophyta</taxon>
        <taxon>Tracheophyta</taxon>
        <taxon>Spermatophyta</taxon>
        <taxon>Magnoliopsida</taxon>
        <taxon>eudicotyledons</taxon>
        <taxon>Gunneridae</taxon>
        <taxon>Pentapetalae</taxon>
        <taxon>asterids</taxon>
        <taxon>lamiids</taxon>
        <taxon>Gentianales</taxon>
        <taxon>Apocynaceae</taxon>
        <taxon>Rauvolfioideae</taxon>
        <taxon>Vinceae</taxon>
        <taxon>Catharanthinae</taxon>
        <taxon>Catharanthus</taxon>
    </lineage>
</organism>
<evidence type="ECO:0000313" key="2">
    <source>
        <dbReference type="Proteomes" id="UP001060085"/>
    </source>
</evidence>
<evidence type="ECO:0000313" key="1">
    <source>
        <dbReference type="EMBL" id="KAI5682376.1"/>
    </source>
</evidence>